<dbReference type="Gene3D" id="2.60.120.10">
    <property type="entry name" value="Jelly Rolls"/>
    <property type="match status" value="1"/>
</dbReference>
<dbReference type="EMBL" id="CAJVRL010000054">
    <property type="protein sequence ID" value="CAG8953870.1"/>
    <property type="molecule type" value="Genomic_DNA"/>
</dbReference>
<dbReference type="AlphaFoldDB" id="A0A9N9PS70"/>
<reference evidence="2" key="1">
    <citation type="submission" date="2021-07" db="EMBL/GenBank/DDBJ databases">
        <authorList>
            <person name="Durling M."/>
        </authorList>
    </citation>
    <scope>NUCLEOTIDE SEQUENCE</scope>
</reference>
<gene>
    <name evidence="2" type="ORF">HYFRA_00010831</name>
</gene>
<proteinExistence type="predicted"/>
<dbReference type="InterPro" id="IPR014710">
    <property type="entry name" value="RmlC-like_jellyroll"/>
</dbReference>
<evidence type="ECO:0000313" key="2">
    <source>
        <dbReference type="EMBL" id="CAG8953870.1"/>
    </source>
</evidence>
<dbReference type="OrthoDB" id="5840532at2759"/>
<dbReference type="CDD" id="cd02231">
    <property type="entry name" value="cupin_BLL6423-like"/>
    <property type="match status" value="1"/>
</dbReference>
<protein>
    <recommendedName>
        <fullName evidence="1">Cupin type-2 domain-containing protein</fullName>
    </recommendedName>
</protein>
<dbReference type="PANTHER" id="PTHR36156:SF2">
    <property type="entry name" value="CUPIN TYPE-2 DOMAIN-CONTAINING PROTEIN"/>
    <property type="match status" value="1"/>
</dbReference>
<dbReference type="SUPFAM" id="SSF51182">
    <property type="entry name" value="RmlC-like cupins"/>
    <property type="match status" value="1"/>
</dbReference>
<organism evidence="2 3">
    <name type="scientific">Hymenoscyphus fraxineus</name>
    <dbReference type="NCBI Taxonomy" id="746836"/>
    <lineage>
        <taxon>Eukaryota</taxon>
        <taxon>Fungi</taxon>
        <taxon>Dikarya</taxon>
        <taxon>Ascomycota</taxon>
        <taxon>Pezizomycotina</taxon>
        <taxon>Leotiomycetes</taxon>
        <taxon>Helotiales</taxon>
        <taxon>Helotiaceae</taxon>
        <taxon>Hymenoscyphus</taxon>
    </lineage>
</organism>
<name>A0A9N9PS70_9HELO</name>
<dbReference type="Pfam" id="PF07883">
    <property type="entry name" value="Cupin_2"/>
    <property type="match status" value="1"/>
</dbReference>
<feature type="domain" description="Cupin type-2" evidence="1">
    <location>
        <begin position="103"/>
        <end position="168"/>
    </location>
</feature>
<accession>A0A9N9PS70</accession>
<evidence type="ECO:0000259" key="1">
    <source>
        <dbReference type="Pfam" id="PF07883"/>
    </source>
</evidence>
<dbReference type="Proteomes" id="UP000696280">
    <property type="component" value="Unassembled WGS sequence"/>
</dbReference>
<comment type="caution">
    <text evidence="2">The sequence shown here is derived from an EMBL/GenBank/DDBJ whole genome shotgun (WGS) entry which is preliminary data.</text>
</comment>
<sequence length="200" mass="22140">MAPIKTPTYDPKYNEPGPFTKFPGEGLPEIKRYITTHDANGEGVFLPSDSGDHQALMGNGRGVYSIIYTTKEAQIDLNDDADLKFAKEPPGLHVPNGSLVRMIDFAPGIESPIHRAMSLDYGTVIEGELEVELDSGEKRIMRRGDVLVNRNALHTWRNTSPDKCARALFILLDIAPMKPIGGKEIKLELGELSHDYAEDH</sequence>
<evidence type="ECO:0000313" key="3">
    <source>
        <dbReference type="Proteomes" id="UP000696280"/>
    </source>
</evidence>
<dbReference type="InterPro" id="IPR013096">
    <property type="entry name" value="Cupin_2"/>
</dbReference>
<dbReference type="PANTHER" id="PTHR36156">
    <property type="entry name" value="SLR2101 PROTEIN"/>
    <property type="match status" value="1"/>
</dbReference>
<keyword evidence="3" id="KW-1185">Reference proteome</keyword>
<dbReference type="InterPro" id="IPR047142">
    <property type="entry name" value="OryJ/VirC-like"/>
</dbReference>
<dbReference type="InterPro" id="IPR011051">
    <property type="entry name" value="RmlC_Cupin_sf"/>
</dbReference>